<dbReference type="Proteomes" id="UP000092093">
    <property type="component" value="Unassembled WGS sequence"/>
</dbReference>
<evidence type="ECO:0008006" key="4">
    <source>
        <dbReference type="Google" id="ProtNLM"/>
    </source>
</evidence>
<evidence type="ECO:0000313" key="2">
    <source>
        <dbReference type="EMBL" id="OBQ44888.1"/>
    </source>
</evidence>
<comment type="caution">
    <text evidence="2">The sequence shown here is derived from an EMBL/GenBank/DDBJ whole genome shotgun (WGS) entry which is preliminary data.</text>
</comment>
<sequence length="78" mass="8275">MKSTTKAIFSLGLISFLTLGGMSQNAFAVETKAVGQSATTTSKPAIKTHTVKKPAIKTHAVKKPTIKTHTVKTHAVKK</sequence>
<proteinExistence type="predicted"/>
<name>A0A1B7X6A3_APHFL</name>
<reference evidence="2 3" key="1">
    <citation type="submission" date="2015-09" db="EMBL/GenBank/DDBJ databases">
        <title>Aphanizomenon flos-aquae WA102.</title>
        <authorList>
            <person name="Driscoll C."/>
        </authorList>
    </citation>
    <scope>NUCLEOTIDE SEQUENCE [LARGE SCALE GENOMIC DNA]</scope>
    <source>
        <strain evidence="2">WA102</strain>
    </source>
</reference>
<keyword evidence="1" id="KW-0732">Signal</keyword>
<dbReference type="EMBL" id="LJOW01000012">
    <property type="protein sequence ID" value="OBQ44888.1"/>
    <property type="molecule type" value="Genomic_DNA"/>
</dbReference>
<gene>
    <name evidence="2" type="ORF">AN484_04495</name>
</gene>
<dbReference type="PATRIC" id="fig|1710896.3.peg.2092"/>
<feature type="signal peptide" evidence="1">
    <location>
        <begin position="1"/>
        <end position="28"/>
    </location>
</feature>
<organism evidence="2 3">
    <name type="scientific">Aphanizomenon flos-aquae WA102</name>
    <dbReference type="NCBI Taxonomy" id="1710896"/>
    <lineage>
        <taxon>Bacteria</taxon>
        <taxon>Bacillati</taxon>
        <taxon>Cyanobacteriota</taxon>
        <taxon>Cyanophyceae</taxon>
        <taxon>Nostocales</taxon>
        <taxon>Aphanizomenonaceae</taxon>
        <taxon>Aphanizomenon</taxon>
    </lineage>
</organism>
<dbReference type="AlphaFoldDB" id="A0A1B7X6A3"/>
<evidence type="ECO:0000313" key="3">
    <source>
        <dbReference type="Proteomes" id="UP000092093"/>
    </source>
</evidence>
<evidence type="ECO:0000256" key="1">
    <source>
        <dbReference type="SAM" id="SignalP"/>
    </source>
</evidence>
<feature type="chain" id="PRO_5008600400" description="Acid-shock protein" evidence="1">
    <location>
        <begin position="29"/>
        <end position="78"/>
    </location>
</feature>
<protein>
    <recommendedName>
        <fullName evidence="4">Acid-shock protein</fullName>
    </recommendedName>
</protein>
<accession>A0A1B7X6A3</accession>